<evidence type="ECO:0000313" key="2">
    <source>
        <dbReference type="Proteomes" id="UP001201161"/>
    </source>
</evidence>
<gene>
    <name evidence="1" type="ORF">L2K70_10180</name>
</gene>
<protein>
    <recommendedName>
        <fullName evidence="3">PQQ-binding-like beta-propeller repeat protein</fullName>
    </recommendedName>
</protein>
<evidence type="ECO:0008006" key="3">
    <source>
        <dbReference type="Google" id="ProtNLM"/>
    </source>
</evidence>
<evidence type="ECO:0000313" key="1">
    <source>
        <dbReference type="EMBL" id="MCF6377974.1"/>
    </source>
</evidence>
<dbReference type="RefSeq" id="WP_236401726.1">
    <property type="nucleotide sequence ID" value="NZ_JAKJHZ010000006.1"/>
</dbReference>
<dbReference type="InterPro" id="IPR011041">
    <property type="entry name" value="Quinoprot_gluc/sorb_DH_b-prop"/>
</dbReference>
<dbReference type="Proteomes" id="UP001201161">
    <property type="component" value="Unassembled WGS sequence"/>
</dbReference>
<reference evidence="1 2" key="1">
    <citation type="submission" date="2022-01" db="EMBL/GenBank/DDBJ databases">
        <title>Nocardioides sp. nov., an actinomycete isolated from mining soil.</title>
        <authorList>
            <person name="Liu L."/>
        </authorList>
    </citation>
    <scope>NUCLEOTIDE SEQUENCE [LARGE SCALE GENOMIC DNA]</scope>
    <source>
        <strain evidence="1 2">KLBMP 9356</strain>
    </source>
</reference>
<dbReference type="InterPro" id="IPR011042">
    <property type="entry name" value="6-blade_b-propeller_TolB-like"/>
</dbReference>
<dbReference type="EMBL" id="JAKJHZ010000006">
    <property type="protein sequence ID" value="MCF6377974.1"/>
    <property type="molecule type" value="Genomic_DNA"/>
</dbReference>
<dbReference type="SUPFAM" id="SSF50952">
    <property type="entry name" value="Soluble quinoprotein glucose dehydrogenase"/>
    <property type="match status" value="1"/>
</dbReference>
<keyword evidence="2" id="KW-1185">Reference proteome</keyword>
<sequence length="421" mass="44832">MRTTISFITSSITAAVLALGMGAPAEAYVVQWRDSTDLPGNGQVLAVDQGDGDVLALSAPFEDAQVVRRLDGRTGAVEWTTSVEGDLTSIEVDPTDGRVVLAGAYGGPLRLVVLDRAGQVVRNVDTGVAMDYVADLEVDPESGLACTVGALGRRRDAQGWVTSCWDRAGAPAFSRTWTSSDVRTIPDDVVIDADRGRVYVAGTARRADRARSKRQDVVVLGYDTGGTLRWKKRQPGAVAPSDLALALDAGRGRIHVLAEPGVIQQPVKLFSFDTRGRTRFVRSWRDTGSVYASAVAVTPKGDVVAVSADGDRASIRTYRPSGRLRSARMVRIADRGDHGGLPQVAIDPARGRVHVVNDREKARGAVLWSFNAAGRRTSSVLVDDGKGVFAISVVVHDATGTVITSTNPWPDGPDQVVSVRP</sequence>
<comment type="caution">
    <text evidence="1">The sequence shown here is derived from an EMBL/GenBank/DDBJ whole genome shotgun (WGS) entry which is preliminary data.</text>
</comment>
<accession>A0ABS9HCN5</accession>
<proteinExistence type="predicted"/>
<name>A0ABS9HCN5_9ACTN</name>
<organism evidence="1 2">
    <name type="scientific">Nocardioides potassii</name>
    <dbReference type="NCBI Taxonomy" id="2911371"/>
    <lineage>
        <taxon>Bacteria</taxon>
        <taxon>Bacillati</taxon>
        <taxon>Actinomycetota</taxon>
        <taxon>Actinomycetes</taxon>
        <taxon>Propionibacteriales</taxon>
        <taxon>Nocardioidaceae</taxon>
        <taxon>Nocardioides</taxon>
    </lineage>
</organism>
<dbReference type="Gene3D" id="2.120.10.30">
    <property type="entry name" value="TolB, C-terminal domain"/>
    <property type="match status" value="1"/>
</dbReference>